<protein>
    <submittedName>
        <fullName evidence="3">Putative effector protein</fullName>
    </submittedName>
</protein>
<sequence length="181" mass="20039">MLRNSLLSLALITLCFHGVHSASPPPPDYIEGTEWGGPNGHSFNDYYDIKTFTNPRLTSVTLRGDKRMDGIEYTVTYGNNQKKTYKHGGGGGTAGTALELAAGEVITQYDICAHKKDYHTRIFYLKLYTNKNQERHTGHDMGSGSCNYGEKPPGGGYDPVGFFGREGEEIDALGFIYKHHK</sequence>
<dbReference type="InterPro" id="IPR036404">
    <property type="entry name" value="Jacalin-like_lectin_dom_sf"/>
</dbReference>
<keyword evidence="4" id="KW-1185">Reference proteome</keyword>
<dbReference type="EMBL" id="SSOP01000259">
    <property type="protein sequence ID" value="KAB5589516.1"/>
    <property type="molecule type" value="Genomic_DNA"/>
</dbReference>
<comment type="caution">
    <text evidence="3">The sequence shown here is derived from an EMBL/GenBank/DDBJ whole genome shotgun (WGS) entry which is preliminary data.</text>
</comment>
<dbReference type="InterPro" id="IPR001229">
    <property type="entry name" value="Jacalin-like_lectin_dom"/>
</dbReference>
<name>A0A5N5QDJ5_9AGAM</name>
<evidence type="ECO:0000313" key="4">
    <source>
        <dbReference type="Proteomes" id="UP000383932"/>
    </source>
</evidence>
<proteinExistence type="predicted"/>
<dbReference type="OrthoDB" id="3587058at2759"/>
<evidence type="ECO:0000256" key="1">
    <source>
        <dbReference type="SAM" id="SignalP"/>
    </source>
</evidence>
<dbReference type="PROSITE" id="PS51752">
    <property type="entry name" value="JACALIN_LECTIN"/>
    <property type="match status" value="1"/>
</dbReference>
<organism evidence="3 4">
    <name type="scientific">Ceratobasidium theobromae</name>
    <dbReference type="NCBI Taxonomy" id="1582974"/>
    <lineage>
        <taxon>Eukaryota</taxon>
        <taxon>Fungi</taxon>
        <taxon>Dikarya</taxon>
        <taxon>Basidiomycota</taxon>
        <taxon>Agaricomycotina</taxon>
        <taxon>Agaricomycetes</taxon>
        <taxon>Cantharellales</taxon>
        <taxon>Ceratobasidiaceae</taxon>
        <taxon>Ceratobasidium</taxon>
    </lineage>
</organism>
<dbReference type="SMART" id="SM00915">
    <property type="entry name" value="Jacalin"/>
    <property type="match status" value="1"/>
</dbReference>
<gene>
    <name evidence="3" type="ORF">CTheo_7038</name>
</gene>
<accession>A0A5N5QDJ5</accession>
<keyword evidence="1" id="KW-0732">Signal</keyword>
<dbReference type="Pfam" id="PF01419">
    <property type="entry name" value="Jacalin"/>
    <property type="match status" value="1"/>
</dbReference>
<dbReference type="AlphaFoldDB" id="A0A5N5QDJ5"/>
<feature type="domain" description="Jacalin-type lectin" evidence="2">
    <location>
        <begin position="33"/>
        <end position="179"/>
    </location>
</feature>
<dbReference type="SUPFAM" id="SSF51101">
    <property type="entry name" value="Mannose-binding lectins"/>
    <property type="match status" value="1"/>
</dbReference>
<dbReference type="Gene3D" id="2.100.10.30">
    <property type="entry name" value="Jacalin-like lectin domain"/>
    <property type="match status" value="1"/>
</dbReference>
<reference evidence="3 4" key="1">
    <citation type="journal article" date="2019" name="Fungal Biol. Biotechnol.">
        <title>Draft genome sequence of fastidious pathogen Ceratobasidium theobromae, which causes vascular-streak dieback in Theobroma cacao.</title>
        <authorList>
            <person name="Ali S.S."/>
            <person name="Asman A."/>
            <person name="Shao J."/>
            <person name="Firmansyah A.P."/>
            <person name="Susilo A.W."/>
            <person name="Rosmana A."/>
            <person name="McMahon P."/>
            <person name="Junaid M."/>
            <person name="Guest D."/>
            <person name="Kheng T.Y."/>
            <person name="Meinhardt L.W."/>
            <person name="Bailey B.A."/>
        </authorList>
    </citation>
    <scope>NUCLEOTIDE SEQUENCE [LARGE SCALE GENOMIC DNA]</scope>
    <source>
        <strain evidence="3 4">CT2</strain>
    </source>
</reference>
<feature type="signal peptide" evidence="1">
    <location>
        <begin position="1"/>
        <end position="21"/>
    </location>
</feature>
<dbReference type="Proteomes" id="UP000383932">
    <property type="component" value="Unassembled WGS sequence"/>
</dbReference>
<feature type="chain" id="PRO_5024275514" evidence="1">
    <location>
        <begin position="22"/>
        <end position="181"/>
    </location>
</feature>
<evidence type="ECO:0000313" key="3">
    <source>
        <dbReference type="EMBL" id="KAB5589516.1"/>
    </source>
</evidence>
<evidence type="ECO:0000259" key="2">
    <source>
        <dbReference type="PROSITE" id="PS51752"/>
    </source>
</evidence>